<name>A0A6J6PZC6_9ZZZZ</name>
<dbReference type="EMBL" id="CAFBPK010000010">
    <property type="protein sequence ID" value="CAB5018677.1"/>
    <property type="molecule type" value="Genomic_DNA"/>
</dbReference>
<evidence type="ECO:0000313" key="5">
    <source>
        <dbReference type="EMBL" id="CAB4846307.1"/>
    </source>
</evidence>
<accession>A0A6J6PZC6</accession>
<evidence type="ECO:0000313" key="1">
    <source>
        <dbReference type="EMBL" id="CAB4336605.1"/>
    </source>
</evidence>
<proteinExistence type="predicted"/>
<evidence type="ECO:0000313" key="2">
    <source>
        <dbReference type="EMBL" id="CAB4343304.1"/>
    </source>
</evidence>
<evidence type="ECO:0000313" key="6">
    <source>
        <dbReference type="EMBL" id="CAB5018677.1"/>
    </source>
</evidence>
<dbReference type="AlphaFoldDB" id="A0A6J6PZC6"/>
<dbReference type="EMBL" id="CAESAD010000010">
    <property type="protein sequence ID" value="CAB4343304.1"/>
    <property type="molecule type" value="Genomic_DNA"/>
</dbReference>
<evidence type="ECO:0000313" key="3">
    <source>
        <dbReference type="EMBL" id="CAB4703602.1"/>
    </source>
</evidence>
<dbReference type="EMBL" id="CAEZYC010000016">
    <property type="protein sequence ID" value="CAB4703602.1"/>
    <property type="molecule type" value="Genomic_DNA"/>
</dbReference>
<reference evidence="3" key="1">
    <citation type="submission" date="2020-05" db="EMBL/GenBank/DDBJ databases">
        <authorList>
            <person name="Chiriac C."/>
            <person name="Salcher M."/>
            <person name="Ghai R."/>
            <person name="Kavagutti S V."/>
        </authorList>
    </citation>
    <scope>NUCLEOTIDE SEQUENCE</scope>
</reference>
<organism evidence="3">
    <name type="scientific">freshwater metagenome</name>
    <dbReference type="NCBI Taxonomy" id="449393"/>
    <lineage>
        <taxon>unclassified sequences</taxon>
        <taxon>metagenomes</taxon>
        <taxon>ecological metagenomes</taxon>
    </lineage>
</organism>
<dbReference type="EMBL" id="CAFBIX010000004">
    <property type="protein sequence ID" value="CAB4846307.1"/>
    <property type="molecule type" value="Genomic_DNA"/>
</dbReference>
<protein>
    <submittedName>
        <fullName evidence="3">Unannotated protein</fullName>
    </submittedName>
</protein>
<gene>
    <name evidence="3" type="ORF">UFOPK2648_00456</name>
    <name evidence="4" type="ORF">UFOPK3037_01552</name>
    <name evidence="5" type="ORF">UFOPK3278_00266</name>
    <name evidence="1" type="ORF">UFOPK3406_00638</name>
    <name evidence="2" type="ORF">UFOPK3925_01224</name>
    <name evidence="6" type="ORF">UFOPK4097_00787</name>
</gene>
<dbReference type="EMBL" id="CAESAI010000011">
    <property type="protein sequence ID" value="CAB4336605.1"/>
    <property type="molecule type" value="Genomic_DNA"/>
</dbReference>
<dbReference type="EMBL" id="CAFAAO010000030">
    <property type="protein sequence ID" value="CAB4814410.1"/>
    <property type="molecule type" value="Genomic_DNA"/>
</dbReference>
<sequence length="164" mass="18234">MAWFRRSNPAPSQITSQIAKSDRLLAWATHRDGFVAVTTNYLISIDSDEVNRTPWSLSLQARWDQPQLTLVTQLDGEQSAVTHTWILDEPGSVPLAIRDRVTAAVLIDRVRELPNAGQVRFIARRNGQEIEWTTVADDVVAAKSAIGTKEVSDTLHELKSAFGI</sequence>
<evidence type="ECO:0000313" key="4">
    <source>
        <dbReference type="EMBL" id="CAB4814410.1"/>
    </source>
</evidence>